<dbReference type="EMBL" id="JWZT01005236">
    <property type="protein sequence ID" value="KII61822.1"/>
    <property type="molecule type" value="Genomic_DNA"/>
</dbReference>
<reference evidence="1 2" key="1">
    <citation type="journal article" date="2014" name="Genome Biol. Evol.">
        <title>The genome of the myxosporean Thelohanellus kitauei shows adaptations to nutrient acquisition within its fish host.</title>
        <authorList>
            <person name="Yang Y."/>
            <person name="Xiong J."/>
            <person name="Zhou Z."/>
            <person name="Huo F."/>
            <person name="Miao W."/>
            <person name="Ran C."/>
            <person name="Liu Y."/>
            <person name="Zhang J."/>
            <person name="Feng J."/>
            <person name="Wang M."/>
            <person name="Wang M."/>
            <person name="Wang L."/>
            <person name="Yao B."/>
        </authorList>
    </citation>
    <scope>NUCLEOTIDE SEQUENCE [LARGE SCALE GENOMIC DNA]</scope>
    <source>
        <strain evidence="1">Wuqing</strain>
    </source>
</reference>
<dbReference type="Proteomes" id="UP000031668">
    <property type="component" value="Unassembled WGS sequence"/>
</dbReference>
<proteinExistence type="predicted"/>
<dbReference type="AlphaFoldDB" id="A0A0C2IY90"/>
<protein>
    <submittedName>
        <fullName evidence="1">Uncharacterized protein</fullName>
    </submittedName>
</protein>
<comment type="caution">
    <text evidence="1">The sequence shown here is derived from an EMBL/GenBank/DDBJ whole genome shotgun (WGS) entry which is preliminary data.</text>
</comment>
<evidence type="ECO:0000313" key="2">
    <source>
        <dbReference type="Proteomes" id="UP000031668"/>
    </source>
</evidence>
<keyword evidence="2" id="KW-1185">Reference proteome</keyword>
<evidence type="ECO:0000313" key="1">
    <source>
        <dbReference type="EMBL" id="KII61822.1"/>
    </source>
</evidence>
<gene>
    <name evidence="1" type="ORF">RF11_10090</name>
</gene>
<sequence length="114" mass="13533">MYDLLNGTNKNKCYHMLQNKSTRFTGFGRWLNLEDRAPIMLKRIDETKHLPVLGPLYEDEKIELGFLNQNQVKICKTNHFYNLKKGNIISGFLTSYMSKLNFETDDILLDFYRF</sequence>
<name>A0A0C2IY90_THEKT</name>
<organism evidence="1 2">
    <name type="scientific">Thelohanellus kitauei</name>
    <name type="common">Myxosporean</name>
    <dbReference type="NCBI Taxonomy" id="669202"/>
    <lineage>
        <taxon>Eukaryota</taxon>
        <taxon>Metazoa</taxon>
        <taxon>Cnidaria</taxon>
        <taxon>Myxozoa</taxon>
        <taxon>Myxosporea</taxon>
        <taxon>Bivalvulida</taxon>
        <taxon>Platysporina</taxon>
        <taxon>Myxobolidae</taxon>
        <taxon>Thelohanellus</taxon>
    </lineage>
</organism>
<accession>A0A0C2IY90</accession>